<proteinExistence type="predicted"/>
<comment type="caution">
    <text evidence="1">The sequence shown here is derived from an EMBL/GenBank/DDBJ whole genome shotgun (WGS) entry which is preliminary data.</text>
</comment>
<evidence type="ECO:0000313" key="2">
    <source>
        <dbReference type="Proteomes" id="UP000295292"/>
    </source>
</evidence>
<keyword evidence="2" id="KW-1185">Reference proteome</keyword>
<gene>
    <name evidence="1" type="ORF">CLV99_0456</name>
</gene>
<dbReference type="AlphaFoldDB" id="A0A4R6WPN2"/>
<evidence type="ECO:0008006" key="3">
    <source>
        <dbReference type="Google" id="ProtNLM"/>
    </source>
</evidence>
<dbReference type="RefSeq" id="WP_133582859.1">
    <property type="nucleotide sequence ID" value="NZ_SNYV01000005.1"/>
</dbReference>
<dbReference type="OrthoDB" id="1373292at2"/>
<dbReference type="EMBL" id="SNYV01000005">
    <property type="protein sequence ID" value="TDQ81081.1"/>
    <property type="molecule type" value="Genomic_DNA"/>
</dbReference>
<reference evidence="1 2" key="1">
    <citation type="submission" date="2019-03" db="EMBL/GenBank/DDBJ databases">
        <title>Genomic Encyclopedia of Archaeal and Bacterial Type Strains, Phase II (KMG-II): from individual species to whole genera.</title>
        <authorList>
            <person name="Goeker M."/>
        </authorList>
    </citation>
    <scope>NUCLEOTIDE SEQUENCE [LARGE SCALE GENOMIC DNA]</scope>
    <source>
        <strain evidence="1 2">DSM 28353</strain>
    </source>
</reference>
<accession>A0A4R6WPN2</accession>
<name>A0A4R6WPN2_9SPHI</name>
<protein>
    <recommendedName>
        <fullName evidence="3">Lauroyl/myristoyl acyltransferase</fullName>
    </recommendedName>
</protein>
<evidence type="ECO:0000313" key="1">
    <source>
        <dbReference type="EMBL" id="TDQ81081.1"/>
    </source>
</evidence>
<dbReference type="Proteomes" id="UP000295292">
    <property type="component" value="Unassembled WGS sequence"/>
</dbReference>
<sequence>MEWNTTWEFALFSANLHRYLPEIPWTEHPQLYQQYTEYHQPRLSYDRSAWETTVLAPYTTTAPRILCLYHLGYHAQLPRVLADKGLCFDVLMDRKVFEEQRDLLDHLRDDMNSNENTYRFLFSDNPAVLLQVRTTLQQGRHLVVFADGNSGTDTAMANRQEVDFLNSRLAVRKGIALISHLMMTPVIPISHRVQGQKIQLVLGEAIFPANTPRKEYIAVCMQALYGFLSRELAVQPWLWECWSYLHELNAFEPEADERADRDIVKPEDALLPISIAGQMGYFDRLRYLFCYEMRTQRK</sequence>
<organism evidence="1 2">
    <name type="scientific">Sphingobacterium yanglingense</name>
    <dbReference type="NCBI Taxonomy" id="1437280"/>
    <lineage>
        <taxon>Bacteria</taxon>
        <taxon>Pseudomonadati</taxon>
        <taxon>Bacteroidota</taxon>
        <taxon>Sphingobacteriia</taxon>
        <taxon>Sphingobacteriales</taxon>
        <taxon>Sphingobacteriaceae</taxon>
        <taxon>Sphingobacterium</taxon>
    </lineage>
</organism>